<organism evidence="3 4">
    <name type="scientific">Flavobacterium flevense</name>
    <dbReference type="NCBI Taxonomy" id="983"/>
    <lineage>
        <taxon>Bacteria</taxon>
        <taxon>Pseudomonadati</taxon>
        <taxon>Bacteroidota</taxon>
        <taxon>Flavobacteriia</taxon>
        <taxon>Flavobacteriales</taxon>
        <taxon>Flavobacteriaceae</taxon>
        <taxon>Flavobacterium</taxon>
    </lineage>
</organism>
<dbReference type="GO" id="GO:0009396">
    <property type="term" value="P:folic acid-containing compound biosynthetic process"/>
    <property type="evidence" value="ECO:0007669"/>
    <property type="project" value="TreeGrafter"/>
</dbReference>
<name>A0A4Y4AY22_9FLAO</name>
<evidence type="ECO:0000256" key="1">
    <source>
        <dbReference type="PIRSR" id="PIRSR006806-1"/>
    </source>
</evidence>
<dbReference type="Pfam" id="PF01812">
    <property type="entry name" value="5-FTHF_cyc-lig"/>
    <property type="match status" value="1"/>
</dbReference>
<dbReference type="SUPFAM" id="SSF100950">
    <property type="entry name" value="NagB/RpiA/CoA transferase-like"/>
    <property type="match status" value="1"/>
</dbReference>
<keyword evidence="1 2" id="KW-0067">ATP-binding</keyword>
<dbReference type="InterPro" id="IPR002698">
    <property type="entry name" value="FTHF_cligase"/>
</dbReference>
<evidence type="ECO:0000256" key="2">
    <source>
        <dbReference type="RuleBase" id="RU361279"/>
    </source>
</evidence>
<feature type="binding site" evidence="1">
    <location>
        <begin position="138"/>
        <end position="146"/>
    </location>
    <ligand>
        <name>ATP</name>
        <dbReference type="ChEBI" id="CHEBI:30616"/>
    </ligand>
</feature>
<sequence length="193" mass="22208">MENNKKALRLKYKTLRKELSESDSETMSLAIANQLLKLPIWDKNYFHVFLSIENHREIDTQLILHLLSGRDKNIIISKSDFATRKMTHYLLTDNTKIKKNPYGIPEPVDGPEASGEVPSQKIEVVFVPLLAFDKQGHRVGYGKGFYDKFLSECQPETIKIGLSFFEAETSIEDVHEADIQLNYCVTPHTIYEF</sequence>
<dbReference type="PANTHER" id="PTHR23407">
    <property type="entry name" value="ATPASE INHIBITOR/5-FORMYLTETRAHYDROFOLATE CYCLO-LIGASE"/>
    <property type="match status" value="1"/>
</dbReference>
<accession>A0A4Y4AY22</accession>
<comment type="catalytic activity">
    <reaction evidence="2">
        <text>(6S)-5-formyl-5,6,7,8-tetrahydrofolate + ATP = (6R)-5,10-methenyltetrahydrofolate + ADP + phosphate</text>
        <dbReference type="Rhea" id="RHEA:10488"/>
        <dbReference type="ChEBI" id="CHEBI:30616"/>
        <dbReference type="ChEBI" id="CHEBI:43474"/>
        <dbReference type="ChEBI" id="CHEBI:57455"/>
        <dbReference type="ChEBI" id="CHEBI:57457"/>
        <dbReference type="ChEBI" id="CHEBI:456216"/>
        <dbReference type="EC" id="6.3.3.2"/>
    </reaction>
</comment>
<dbReference type="RefSeq" id="WP_073242218.1">
    <property type="nucleotide sequence ID" value="NZ_BJNP01000035.1"/>
</dbReference>
<evidence type="ECO:0000313" key="3">
    <source>
        <dbReference type="EMBL" id="GEC73161.1"/>
    </source>
</evidence>
<dbReference type="GO" id="GO:0046872">
    <property type="term" value="F:metal ion binding"/>
    <property type="evidence" value="ECO:0007669"/>
    <property type="project" value="UniProtKB-KW"/>
</dbReference>
<dbReference type="GO" id="GO:0005524">
    <property type="term" value="F:ATP binding"/>
    <property type="evidence" value="ECO:0007669"/>
    <property type="project" value="UniProtKB-KW"/>
</dbReference>
<dbReference type="GO" id="GO:0030272">
    <property type="term" value="F:5-formyltetrahydrofolate cyclo-ligase activity"/>
    <property type="evidence" value="ECO:0007669"/>
    <property type="project" value="UniProtKB-EC"/>
</dbReference>
<dbReference type="GO" id="GO:0035999">
    <property type="term" value="P:tetrahydrofolate interconversion"/>
    <property type="evidence" value="ECO:0007669"/>
    <property type="project" value="TreeGrafter"/>
</dbReference>
<feature type="binding site" evidence="1">
    <location>
        <position position="52"/>
    </location>
    <ligand>
        <name>substrate</name>
    </ligand>
</feature>
<comment type="cofactor">
    <cofactor evidence="2">
        <name>Mg(2+)</name>
        <dbReference type="ChEBI" id="CHEBI:18420"/>
    </cofactor>
</comment>
<feature type="binding site" evidence="1">
    <location>
        <position position="57"/>
    </location>
    <ligand>
        <name>substrate</name>
    </ligand>
</feature>
<dbReference type="Proteomes" id="UP000316775">
    <property type="component" value="Unassembled WGS sequence"/>
</dbReference>
<dbReference type="InterPro" id="IPR037171">
    <property type="entry name" value="NagB/RpiA_transferase-like"/>
</dbReference>
<reference evidence="3 4" key="1">
    <citation type="submission" date="2019-06" db="EMBL/GenBank/DDBJ databases">
        <title>Whole genome shotgun sequence of Flavobacterium flevense NBRC 14960.</title>
        <authorList>
            <person name="Hosoyama A."/>
            <person name="Uohara A."/>
            <person name="Ohji S."/>
            <person name="Ichikawa N."/>
        </authorList>
    </citation>
    <scope>NUCLEOTIDE SEQUENCE [LARGE SCALE GENOMIC DNA]</scope>
    <source>
        <strain evidence="3 4">NBRC 14960</strain>
    </source>
</reference>
<dbReference type="OrthoDB" id="9801938at2"/>
<dbReference type="Gene3D" id="3.40.50.10420">
    <property type="entry name" value="NagB/RpiA/CoA transferase-like"/>
    <property type="match status" value="1"/>
</dbReference>
<dbReference type="InterPro" id="IPR024185">
    <property type="entry name" value="FTHF_cligase-like_sf"/>
</dbReference>
<proteinExistence type="inferred from homology"/>
<comment type="similarity">
    <text evidence="2">Belongs to the 5-formyltetrahydrofolate cyclo-ligase family.</text>
</comment>
<dbReference type="STRING" id="983.SAMN05443543_102172"/>
<dbReference type="NCBIfam" id="TIGR02727">
    <property type="entry name" value="MTHFS_bact"/>
    <property type="match status" value="1"/>
</dbReference>
<dbReference type="PIRSF" id="PIRSF006806">
    <property type="entry name" value="FTHF_cligase"/>
    <property type="match status" value="1"/>
</dbReference>
<keyword evidence="1 2" id="KW-0547">Nucleotide-binding</keyword>
<evidence type="ECO:0000313" key="4">
    <source>
        <dbReference type="Proteomes" id="UP000316775"/>
    </source>
</evidence>
<keyword evidence="2" id="KW-0460">Magnesium</keyword>
<dbReference type="EC" id="6.3.3.2" evidence="2"/>
<dbReference type="EMBL" id="BJNP01000035">
    <property type="protein sequence ID" value="GEC73161.1"/>
    <property type="molecule type" value="Genomic_DNA"/>
</dbReference>
<keyword evidence="2" id="KW-0479">Metal-binding</keyword>
<keyword evidence="3" id="KW-0436">Ligase</keyword>
<feature type="binding site" evidence="1">
    <location>
        <begin position="5"/>
        <end position="9"/>
    </location>
    <ligand>
        <name>ATP</name>
        <dbReference type="ChEBI" id="CHEBI:30616"/>
    </ligand>
</feature>
<keyword evidence="4" id="KW-1185">Reference proteome</keyword>
<comment type="caution">
    <text evidence="3">The sequence shown here is derived from an EMBL/GenBank/DDBJ whole genome shotgun (WGS) entry which is preliminary data.</text>
</comment>
<dbReference type="PANTHER" id="PTHR23407:SF11">
    <property type="entry name" value="CHROMOSOME UNDETERMINED SCAFFOLD_24, WHOLE GENOME SHOTGUN SEQUENCE"/>
    <property type="match status" value="1"/>
</dbReference>
<gene>
    <name evidence="3" type="primary">ygfA</name>
    <name evidence="3" type="ORF">FFL01_27000</name>
</gene>
<dbReference type="AlphaFoldDB" id="A0A4Y4AY22"/>
<protein>
    <recommendedName>
        <fullName evidence="2">5-formyltetrahydrofolate cyclo-ligase</fullName>
        <ecNumber evidence="2">6.3.3.2</ecNumber>
    </recommendedName>
</protein>